<evidence type="ECO:0000313" key="2">
    <source>
        <dbReference type="EMBL" id="NEC61249.1"/>
    </source>
</evidence>
<sequence>MTNEIIGRYATVDGTRVYYEECGEGVPVFCIHTAGACSIEYYEFLPAMAAHGFRVIAVDLPGHGKSYPVNWEPFRRMHDYAEFVWRIIETVCGDEKPIVLGTSIGGDMTVDLACHHSAGMRAALALEGAAHTPTFPDIRIYEDPHACPGWRDQMERAAISSLYYPTSDEKVVETRWMHRYAPQEIAVADLECWANHDVREHLANISCPIMIFKGEADYYVPDHLLQATVEGIRDGLAEFVVGPRMGHYPMFEQPEALTDICVDFLKRHSVLQGA</sequence>
<dbReference type="InterPro" id="IPR000073">
    <property type="entry name" value="AB_hydrolase_1"/>
</dbReference>
<dbReference type="InterPro" id="IPR000639">
    <property type="entry name" value="Epox_hydrolase-like"/>
</dbReference>
<organism evidence="2 3">
    <name type="scientific">Amycolatopsis rubida</name>
    <dbReference type="NCBI Taxonomy" id="112413"/>
    <lineage>
        <taxon>Bacteria</taxon>
        <taxon>Bacillati</taxon>
        <taxon>Actinomycetota</taxon>
        <taxon>Actinomycetes</taxon>
        <taxon>Pseudonocardiales</taxon>
        <taxon>Pseudonocardiaceae</taxon>
        <taxon>Amycolatopsis</taxon>
    </lineage>
</organism>
<dbReference type="InterPro" id="IPR029058">
    <property type="entry name" value="AB_hydrolase_fold"/>
</dbReference>
<keyword evidence="2" id="KW-0378">Hydrolase</keyword>
<dbReference type="Proteomes" id="UP000470404">
    <property type="component" value="Unassembled WGS sequence"/>
</dbReference>
<comment type="caution">
    <text evidence="2">The sequence shown here is derived from an EMBL/GenBank/DDBJ whole genome shotgun (WGS) entry which is preliminary data.</text>
</comment>
<name>A0ABX0C086_9PSEU</name>
<dbReference type="PANTHER" id="PTHR43194">
    <property type="entry name" value="HYDROLASE ALPHA/BETA FOLD FAMILY"/>
    <property type="match status" value="1"/>
</dbReference>
<dbReference type="PRINTS" id="PR00412">
    <property type="entry name" value="EPOXHYDRLASE"/>
</dbReference>
<dbReference type="Gene3D" id="3.40.50.1820">
    <property type="entry name" value="alpha/beta hydrolase"/>
    <property type="match status" value="1"/>
</dbReference>
<dbReference type="PANTHER" id="PTHR43194:SF2">
    <property type="entry name" value="PEROXISOMAL MEMBRANE PROTEIN LPX1"/>
    <property type="match status" value="1"/>
</dbReference>
<dbReference type="PRINTS" id="PR00111">
    <property type="entry name" value="ABHYDROLASE"/>
</dbReference>
<dbReference type="EMBL" id="JAAGNC010000189">
    <property type="protein sequence ID" value="NEC61249.1"/>
    <property type="molecule type" value="Genomic_DNA"/>
</dbReference>
<dbReference type="SUPFAM" id="SSF53474">
    <property type="entry name" value="alpha/beta-Hydrolases"/>
    <property type="match status" value="1"/>
</dbReference>
<accession>A0ABX0C086</accession>
<evidence type="ECO:0000259" key="1">
    <source>
        <dbReference type="Pfam" id="PF12697"/>
    </source>
</evidence>
<dbReference type="InterPro" id="IPR050228">
    <property type="entry name" value="Carboxylesterase_BioH"/>
</dbReference>
<evidence type="ECO:0000313" key="3">
    <source>
        <dbReference type="Proteomes" id="UP000470404"/>
    </source>
</evidence>
<keyword evidence="3" id="KW-1185">Reference proteome</keyword>
<gene>
    <name evidence="2" type="ORF">G3I59_38030</name>
</gene>
<dbReference type="RefSeq" id="WP_067584876.1">
    <property type="nucleotide sequence ID" value="NZ_JAAGNC010000189.1"/>
</dbReference>
<protein>
    <submittedName>
        <fullName evidence="2">Alpha/beta hydrolase</fullName>
    </submittedName>
</protein>
<reference evidence="2 3" key="1">
    <citation type="submission" date="2020-01" db="EMBL/GenBank/DDBJ databases">
        <title>Insect and environment-associated Actinomycetes.</title>
        <authorList>
            <person name="Currrie C."/>
            <person name="Chevrette M."/>
            <person name="Carlson C."/>
            <person name="Stubbendieck R."/>
            <person name="Wendt-Pienkowski E."/>
        </authorList>
    </citation>
    <scope>NUCLEOTIDE SEQUENCE [LARGE SCALE GENOMIC DNA]</scope>
    <source>
        <strain evidence="2 3">SID8386</strain>
    </source>
</reference>
<dbReference type="Pfam" id="PF12697">
    <property type="entry name" value="Abhydrolase_6"/>
    <property type="match status" value="1"/>
</dbReference>
<dbReference type="GO" id="GO:0016787">
    <property type="term" value="F:hydrolase activity"/>
    <property type="evidence" value="ECO:0007669"/>
    <property type="project" value="UniProtKB-KW"/>
</dbReference>
<feature type="domain" description="AB hydrolase-1" evidence="1">
    <location>
        <begin position="28"/>
        <end position="258"/>
    </location>
</feature>
<proteinExistence type="predicted"/>